<dbReference type="GO" id="GO:0030288">
    <property type="term" value="C:outer membrane-bounded periplasmic space"/>
    <property type="evidence" value="ECO:0007669"/>
    <property type="project" value="TreeGrafter"/>
</dbReference>
<organism evidence="11 12">
    <name type="scientific">Cupriavidus necator</name>
    <name type="common">Alcaligenes eutrophus</name>
    <name type="synonym">Ralstonia eutropha</name>
    <dbReference type="NCBI Taxonomy" id="106590"/>
    <lineage>
        <taxon>Bacteria</taxon>
        <taxon>Pseudomonadati</taxon>
        <taxon>Pseudomonadota</taxon>
        <taxon>Betaproteobacteria</taxon>
        <taxon>Burkholderiales</taxon>
        <taxon>Burkholderiaceae</taxon>
        <taxon>Cupriavidus</taxon>
    </lineage>
</organism>
<dbReference type="SUPFAM" id="SSF56601">
    <property type="entry name" value="beta-lactamase/transpeptidase-like"/>
    <property type="match status" value="1"/>
</dbReference>
<dbReference type="SUPFAM" id="SSF53955">
    <property type="entry name" value="Lysozyme-like"/>
    <property type="match status" value="1"/>
</dbReference>
<comment type="pathway">
    <text evidence="1">Cell wall biogenesis; peptidoglycan biosynthesis.</text>
</comment>
<evidence type="ECO:0000256" key="2">
    <source>
        <dbReference type="ARBA" id="ARBA00022645"/>
    </source>
</evidence>
<evidence type="ECO:0000256" key="6">
    <source>
        <dbReference type="ARBA" id="ARBA00023268"/>
    </source>
</evidence>
<evidence type="ECO:0000256" key="9">
    <source>
        <dbReference type="SAM" id="MobiDB-lite"/>
    </source>
</evidence>
<dbReference type="Pfam" id="PF00912">
    <property type="entry name" value="Transgly"/>
    <property type="match status" value="1"/>
</dbReference>
<dbReference type="InterPro" id="IPR036950">
    <property type="entry name" value="PBP_transglycosylase"/>
</dbReference>
<dbReference type="PANTHER" id="PTHR32282">
    <property type="entry name" value="BINDING PROTEIN TRANSPEPTIDASE, PUTATIVE-RELATED"/>
    <property type="match status" value="1"/>
</dbReference>
<evidence type="ECO:0000256" key="3">
    <source>
        <dbReference type="ARBA" id="ARBA00022670"/>
    </source>
</evidence>
<comment type="catalytic activity">
    <reaction evidence="8">
        <text>[GlcNAc-(1-&gt;4)-Mur2Ac(oyl-L-Ala-gamma-D-Glu-L-Lys-D-Ala-D-Ala)](n)-di-trans,octa-cis-undecaprenyl diphosphate + beta-D-GlcNAc-(1-&gt;4)-Mur2Ac(oyl-L-Ala-gamma-D-Glu-L-Lys-D-Ala-D-Ala)-di-trans,octa-cis-undecaprenyl diphosphate = [GlcNAc-(1-&gt;4)-Mur2Ac(oyl-L-Ala-gamma-D-Glu-L-Lys-D-Ala-D-Ala)](n+1)-di-trans,octa-cis-undecaprenyl diphosphate + di-trans,octa-cis-undecaprenyl diphosphate + H(+)</text>
        <dbReference type="Rhea" id="RHEA:23708"/>
        <dbReference type="Rhea" id="RHEA-COMP:9602"/>
        <dbReference type="Rhea" id="RHEA-COMP:9603"/>
        <dbReference type="ChEBI" id="CHEBI:15378"/>
        <dbReference type="ChEBI" id="CHEBI:58405"/>
        <dbReference type="ChEBI" id="CHEBI:60033"/>
        <dbReference type="ChEBI" id="CHEBI:78435"/>
        <dbReference type="EC" id="2.4.99.28"/>
    </reaction>
</comment>
<keyword evidence="4" id="KW-0328">Glycosyltransferase</keyword>
<evidence type="ECO:0000259" key="10">
    <source>
        <dbReference type="Pfam" id="PF00912"/>
    </source>
</evidence>
<feature type="region of interest" description="Disordered" evidence="9">
    <location>
        <begin position="1041"/>
        <end position="1083"/>
    </location>
</feature>
<evidence type="ECO:0000313" key="12">
    <source>
        <dbReference type="Proteomes" id="UP000189627"/>
    </source>
</evidence>
<dbReference type="Proteomes" id="UP000189627">
    <property type="component" value="Chromosome 2"/>
</dbReference>
<reference evidence="12" key="1">
    <citation type="submission" date="2017-02" db="EMBL/GenBank/DDBJ databases">
        <title>Complete genome sequence of Cupriavidus necator strain NH9, a 3-chlorobenzoate degrader.</title>
        <authorList>
            <person name="Moriuchi R."/>
            <person name="Dohra H."/>
            <person name="Ogawa N."/>
        </authorList>
    </citation>
    <scope>NUCLEOTIDE SEQUENCE [LARGE SCALE GENOMIC DNA]</scope>
    <source>
        <strain evidence="12">NH9</strain>
    </source>
</reference>
<dbReference type="InterPro" id="IPR050396">
    <property type="entry name" value="Glycosyltr_51/Transpeptidase"/>
</dbReference>
<dbReference type="OrthoDB" id="8552189at2"/>
<dbReference type="InterPro" id="IPR012338">
    <property type="entry name" value="Beta-lactam/transpept-like"/>
</dbReference>
<evidence type="ECO:0000256" key="5">
    <source>
        <dbReference type="ARBA" id="ARBA00022679"/>
    </source>
</evidence>
<sequence>MSRRGWIFAGLAVALGGGAYVVYSLVAGEVRNSHLQARLIGSLGQRLTFEIQPGASDSIRFPHSGPYDARMGYGQLPRFAQRLEQRGYVPAEQARMSPDMVRMIDEGLFTPYREKNQAGLLLRDCNGLTLAFERYPQRQYPDFGAVPTVLVSALLYVENQGLLNPEYPNMNPALDWRRLSRAVLDQVIRLADKSHDAPGGSTLATQIEKYRHSPEGRTASIPEKFRQMASASLRAYLDGPDTQRARERIVVDYLNTVPLSAREGFGEINGIGDALWVWYGEDFGEVNRLLKEMDPRAPEPRQAQAFKRALSLIISQRRPSYHLRRDDTNLDALTGSYLRLLAANNIITPELRDAALVQPLDKAAPPQRPAQEPFVTRKAVNRVRTDISRLTGVQSRYDMDRLDLTVDSTVNREAQRLITETLQRVNNKDDARAMGLYGHNLLRDNDDPSKLMTSFTLYERVGNASVVRVQADNIDQPFDINSGARLNLGSTAKLRTLVSYLEIISELQARYAGMSRAELAAVHLARQDALSRWAVDYLIKTRRPEERELMPMLEAAMERKYSGSAGEGFYTGGGLQSFSNFERWEGERIMTVRMGFQHSVNLVFIRMMRDIVRYEMFHAKPDMGDLFEDRNAPGRREYLERFADQEGSAYMTAFYQRYRGKDSAQRLDTLLGRVRMTLPHLNAVRMSVTLLSARPTLDEESYIRIMRARLGDKQLAKEDLPALYRKYGKDKFNLNDRGYLSRVHPLELWMVEYLDQHPNATLSEILRASTAERQEVYKWLFKTHSKAGQDNRIRTLLEQDAFARIARRWQRLGYPFDSLTPSYASAIGASGDRPAALAELAGILQSGGMASQNAAVYSLAFADGTPYATRYVLQPAPGKRLLPEEITVVVRRSMLDVVEGGTAKSIRGAFTVPGRNGATLTVAGKTGTGDQRFQVYGPGGRLISSRSVNRSATFVFTLGDRFFGTVVVNAREPYAARYSYTSALAVRVLRAIAPQISAMAPGGDRALLRCRDTSPGLRAPRTPTVTEAVPGAPLAQAQVVPGVSPAPANPAGPARAPDTPALADAQDAAGVRPAGQPLRRTMP</sequence>
<protein>
    <recommendedName>
        <fullName evidence="7">peptidoglycan glycosyltransferase</fullName>
        <ecNumber evidence="7">2.4.99.28</ecNumber>
    </recommendedName>
</protein>
<dbReference type="Gene3D" id="1.10.3810.10">
    <property type="entry name" value="Biosynthetic peptidoglycan transglycosylase-like"/>
    <property type="match status" value="1"/>
</dbReference>
<dbReference type="GO" id="GO:0009252">
    <property type="term" value="P:peptidoglycan biosynthetic process"/>
    <property type="evidence" value="ECO:0007669"/>
    <property type="project" value="TreeGrafter"/>
</dbReference>
<dbReference type="InterPro" id="IPR001264">
    <property type="entry name" value="Glyco_trans_51"/>
</dbReference>
<dbReference type="GO" id="GO:0006508">
    <property type="term" value="P:proteolysis"/>
    <property type="evidence" value="ECO:0007669"/>
    <property type="project" value="UniProtKB-KW"/>
</dbReference>
<gene>
    <name evidence="11" type="ORF">BJN34_34810</name>
</gene>
<dbReference type="EMBL" id="CP017758">
    <property type="protein sequence ID" value="AQV99051.1"/>
    <property type="molecule type" value="Genomic_DNA"/>
</dbReference>
<accession>A0A1U9V3H7</accession>
<feature type="compositionally biased region" description="Low complexity" evidence="9">
    <location>
        <begin position="1045"/>
        <end position="1057"/>
    </location>
</feature>
<dbReference type="InterPro" id="IPR023346">
    <property type="entry name" value="Lysozyme-like_dom_sf"/>
</dbReference>
<dbReference type="EC" id="2.4.99.28" evidence="7"/>
<dbReference type="PANTHER" id="PTHR32282:SF24">
    <property type="entry name" value="GLYCOSYL TRANSFERASE FAMILY 51 DOMAIN-CONTAINING PROTEIN"/>
    <property type="match status" value="1"/>
</dbReference>
<keyword evidence="6" id="KW-0511">Multifunctional enzyme</keyword>
<evidence type="ECO:0000313" key="11">
    <source>
        <dbReference type="EMBL" id="AQV99051.1"/>
    </source>
</evidence>
<dbReference type="GO" id="GO:0004180">
    <property type="term" value="F:carboxypeptidase activity"/>
    <property type="evidence" value="ECO:0007669"/>
    <property type="project" value="UniProtKB-KW"/>
</dbReference>
<dbReference type="KEGG" id="cuh:BJN34_34810"/>
<dbReference type="GO" id="GO:0008955">
    <property type="term" value="F:peptidoglycan glycosyltransferase activity"/>
    <property type="evidence" value="ECO:0007669"/>
    <property type="project" value="UniProtKB-EC"/>
</dbReference>
<keyword evidence="3" id="KW-0378">Hydrolase</keyword>
<evidence type="ECO:0000256" key="1">
    <source>
        <dbReference type="ARBA" id="ARBA00004752"/>
    </source>
</evidence>
<keyword evidence="5 11" id="KW-0808">Transferase</keyword>
<proteinExistence type="predicted"/>
<dbReference type="AlphaFoldDB" id="A0A1U9V3H7"/>
<dbReference type="RefSeq" id="WP_078201243.1">
    <property type="nucleotide sequence ID" value="NZ_CP017758.1"/>
</dbReference>
<name>A0A1U9V3H7_CUPNE</name>
<evidence type="ECO:0000256" key="4">
    <source>
        <dbReference type="ARBA" id="ARBA00022676"/>
    </source>
</evidence>
<dbReference type="Gene3D" id="3.40.710.10">
    <property type="entry name" value="DD-peptidase/beta-lactamase superfamily"/>
    <property type="match status" value="1"/>
</dbReference>
<feature type="domain" description="Glycosyl transferase family 51" evidence="10">
    <location>
        <begin position="133"/>
        <end position="287"/>
    </location>
</feature>
<keyword evidence="3" id="KW-0645">Protease</keyword>
<keyword evidence="2" id="KW-0121">Carboxypeptidase</keyword>
<evidence type="ECO:0000256" key="8">
    <source>
        <dbReference type="ARBA" id="ARBA00049902"/>
    </source>
</evidence>
<evidence type="ECO:0000256" key="7">
    <source>
        <dbReference type="ARBA" id="ARBA00044770"/>
    </source>
</evidence>